<evidence type="ECO:0000313" key="4">
    <source>
        <dbReference type="EMBL" id="RZU53378.1"/>
    </source>
</evidence>
<evidence type="ECO:0000259" key="3">
    <source>
        <dbReference type="Pfam" id="PF24837"/>
    </source>
</evidence>
<dbReference type="Pfam" id="PF24837">
    <property type="entry name" value="AMIN-like"/>
    <property type="match status" value="1"/>
</dbReference>
<protein>
    <recommendedName>
        <fullName evidence="3">AMIN-like domain-containing protein</fullName>
    </recommendedName>
</protein>
<evidence type="ECO:0000256" key="2">
    <source>
        <dbReference type="SAM" id="SignalP"/>
    </source>
</evidence>
<sequence>MIFPAALVLFASFGGVSAANADVATAQQSTLVDIRAANHTTYDRLVFEFRGPLPQERDVRFVSQIIEDGSGAPVPMIGDAVLQVRFFPAVGHDDAGNGTFGPLRRTFALPNLMQVNSAGDFEAVLRFGVSLAQAKPFRVSTLTNPSRLVIDIDTPAQTVPVQVFFIDNANQQRPRAVSRPVIPPATSRGALQRMFAGPTQQEAAGGLVFVDSGAGNFATVWITDQVARVQLTDDCDSRGSTTTIANEIMPTLKQFSTVDWVKILDPNGNTEEPEGRSDSIPFCLEP</sequence>
<reference evidence="4 5" key="1">
    <citation type="submission" date="2019-02" db="EMBL/GenBank/DDBJ databases">
        <title>Sequencing the genomes of 1000 actinobacteria strains.</title>
        <authorList>
            <person name="Klenk H.-P."/>
        </authorList>
    </citation>
    <scope>NUCLEOTIDE SEQUENCE [LARGE SCALE GENOMIC DNA]</scope>
    <source>
        <strain evidence="4 5">DSM 45162</strain>
    </source>
</reference>
<evidence type="ECO:0000256" key="1">
    <source>
        <dbReference type="SAM" id="MobiDB-lite"/>
    </source>
</evidence>
<feature type="domain" description="AMIN-like" evidence="3">
    <location>
        <begin position="30"/>
        <end position="153"/>
    </location>
</feature>
<comment type="caution">
    <text evidence="4">The sequence shown here is derived from an EMBL/GenBank/DDBJ whole genome shotgun (WGS) entry which is preliminary data.</text>
</comment>
<evidence type="ECO:0000313" key="5">
    <source>
        <dbReference type="Proteomes" id="UP000292564"/>
    </source>
</evidence>
<dbReference type="EMBL" id="SHKY01000001">
    <property type="protein sequence ID" value="RZU53378.1"/>
    <property type="molecule type" value="Genomic_DNA"/>
</dbReference>
<name>A0A4Q7ZQI0_9ACTN</name>
<dbReference type="InterPro" id="IPR056303">
    <property type="entry name" value="AMIN-like"/>
</dbReference>
<feature type="region of interest" description="Disordered" evidence="1">
    <location>
        <begin position="266"/>
        <end position="286"/>
    </location>
</feature>
<dbReference type="Proteomes" id="UP000292564">
    <property type="component" value="Unassembled WGS sequence"/>
</dbReference>
<keyword evidence="5" id="KW-1185">Reference proteome</keyword>
<organism evidence="4 5">
    <name type="scientific">Krasilnikovia cinnamomea</name>
    <dbReference type="NCBI Taxonomy" id="349313"/>
    <lineage>
        <taxon>Bacteria</taxon>
        <taxon>Bacillati</taxon>
        <taxon>Actinomycetota</taxon>
        <taxon>Actinomycetes</taxon>
        <taxon>Micromonosporales</taxon>
        <taxon>Micromonosporaceae</taxon>
        <taxon>Krasilnikovia</taxon>
    </lineage>
</organism>
<feature type="signal peptide" evidence="2">
    <location>
        <begin position="1"/>
        <end position="21"/>
    </location>
</feature>
<gene>
    <name evidence="4" type="ORF">EV385_5301</name>
</gene>
<proteinExistence type="predicted"/>
<accession>A0A4Q7ZQI0</accession>
<feature type="chain" id="PRO_5020567246" description="AMIN-like domain-containing protein" evidence="2">
    <location>
        <begin position="22"/>
        <end position="286"/>
    </location>
</feature>
<dbReference type="AlphaFoldDB" id="A0A4Q7ZQI0"/>
<keyword evidence="2" id="KW-0732">Signal</keyword>